<feature type="region of interest" description="Disordered" evidence="1">
    <location>
        <begin position="200"/>
        <end position="220"/>
    </location>
</feature>
<organism evidence="3 4">
    <name type="scientific">Cryptococcus wingfieldii CBS 7118</name>
    <dbReference type="NCBI Taxonomy" id="1295528"/>
    <lineage>
        <taxon>Eukaryota</taxon>
        <taxon>Fungi</taxon>
        <taxon>Dikarya</taxon>
        <taxon>Basidiomycota</taxon>
        <taxon>Agaricomycotina</taxon>
        <taxon>Tremellomycetes</taxon>
        <taxon>Tremellales</taxon>
        <taxon>Cryptococcaceae</taxon>
        <taxon>Cryptococcus</taxon>
    </lineage>
</organism>
<dbReference type="InterPro" id="IPR007714">
    <property type="entry name" value="CFA20_dom"/>
</dbReference>
<reference evidence="3 4" key="1">
    <citation type="submission" date="2016-06" db="EMBL/GenBank/DDBJ databases">
        <title>Evolution of pathogenesis and genome organization in the Tremellales.</title>
        <authorList>
            <person name="Cuomo C."/>
            <person name="Litvintseva A."/>
            <person name="Heitman J."/>
            <person name="Chen Y."/>
            <person name="Sun S."/>
            <person name="Springer D."/>
            <person name="Dromer F."/>
            <person name="Young S."/>
            <person name="Zeng Q."/>
            <person name="Chapman S."/>
            <person name="Gujja S."/>
            <person name="Saif S."/>
            <person name="Birren B."/>
        </authorList>
    </citation>
    <scope>NUCLEOTIDE SEQUENCE [LARGE SCALE GENOMIC DNA]</scope>
    <source>
        <strain evidence="3 4">CBS 7118</strain>
    </source>
</reference>
<feature type="region of interest" description="Disordered" evidence="1">
    <location>
        <begin position="47"/>
        <end position="75"/>
    </location>
</feature>
<dbReference type="RefSeq" id="XP_019031160.1">
    <property type="nucleotide sequence ID" value="XM_019176685.1"/>
</dbReference>
<dbReference type="EMBL" id="AWGH01000013">
    <property type="protein sequence ID" value="ODN95180.1"/>
    <property type="molecule type" value="Genomic_DNA"/>
</dbReference>
<dbReference type="PANTHER" id="PTHR12458">
    <property type="entry name" value="ORF PROTEIN"/>
    <property type="match status" value="1"/>
</dbReference>
<evidence type="ECO:0000259" key="2">
    <source>
        <dbReference type="Pfam" id="PF05018"/>
    </source>
</evidence>
<dbReference type="GeneID" id="30193780"/>
<feature type="domain" description="CFA20" evidence="2">
    <location>
        <begin position="71"/>
        <end position="191"/>
    </location>
</feature>
<accession>A0A1E3J2U4</accession>
<dbReference type="OrthoDB" id="7486196at2759"/>
<evidence type="ECO:0000313" key="3">
    <source>
        <dbReference type="EMBL" id="ODN95180.1"/>
    </source>
</evidence>
<dbReference type="InterPro" id="IPR040441">
    <property type="entry name" value="CFA20/CFAP20DC"/>
</dbReference>
<name>A0A1E3J2U4_9TREE</name>
<sequence>MAILAGAVQPPLLTLLSSTSSPPLSPLFFQAIDPSEPSSLISIVDDSEDAEDCPRDSTQTIVPKNRPRGSISHPVIHIQSPDPRTTYIQAGCFLESSRASHEHDDRYRPLGVELPWVGFQIKRLGQRDLSLEVGVVDAKGREGIIRLSSFKTEPSIHPCHTPPLIHLPLNFPPSESLVTPWLHIPLNLVSLLPLFQSLPRDSTDNDGGQGGAKKKRRAESELPSGSFKSVSFVKVYANCRVRRIWFSAEGEKTLASMGKGVEDEWALYAADSAASL</sequence>
<gene>
    <name evidence="3" type="ORF">L198_04567</name>
</gene>
<keyword evidence="4" id="KW-1185">Reference proteome</keyword>
<protein>
    <recommendedName>
        <fullName evidence="2">CFA20 domain-containing protein</fullName>
    </recommendedName>
</protein>
<evidence type="ECO:0000313" key="4">
    <source>
        <dbReference type="Proteomes" id="UP000094819"/>
    </source>
</evidence>
<evidence type="ECO:0000256" key="1">
    <source>
        <dbReference type="SAM" id="MobiDB-lite"/>
    </source>
</evidence>
<dbReference type="AlphaFoldDB" id="A0A1E3J2U4"/>
<comment type="caution">
    <text evidence="3">The sequence shown here is derived from an EMBL/GenBank/DDBJ whole genome shotgun (WGS) entry which is preliminary data.</text>
</comment>
<dbReference type="Pfam" id="PF05018">
    <property type="entry name" value="CFA20_dom"/>
    <property type="match status" value="1"/>
</dbReference>
<proteinExistence type="predicted"/>
<dbReference type="Proteomes" id="UP000094819">
    <property type="component" value="Unassembled WGS sequence"/>
</dbReference>